<reference evidence="1 2" key="1">
    <citation type="submission" date="2024-07" db="EMBL/GenBank/DDBJ databases">
        <title>Section-level genome sequencing and comparative genomics of Aspergillus sections Usti and Cavernicolus.</title>
        <authorList>
            <consortium name="Lawrence Berkeley National Laboratory"/>
            <person name="Nybo J.L."/>
            <person name="Vesth T.C."/>
            <person name="Theobald S."/>
            <person name="Frisvad J.C."/>
            <person name="Larsen T.O."/>
            <person name="Kjaerboelling I."/>
            <person name="Rothschild-Mancinelli K."/>
            <person name="Lyhne E.K."/>
            <person name="Kogle M.E."/>
            <person name="Barry K."/>
            <person name="Clum A."/>
            <person name="Na H."/>
            <person name="Ledsgaard L."/>
            <person name="Lin J."/>
            <person name="Lipzen A."/>
            <person name="Kuo A."/>
            <person name="Riley R."/>
            <person name="Mondo S."/>
            <person name="Labutti K."/>
            <person name="Haridas S."/>
            <person name="Pangalinan J."/>
            <person name="Salamov A.A."/>
            <person name="Simmons B.A."/>
            <person name="Magnuson J.K."/>
            <person name="Chen J."/>
            <person name="Drula E."/>
            <person name="Henrissat B."/>
            <person name="Wiebenga A."/>
            <person name="Lubbers R.J."/>
            <person name="Gomes A.C."/>
            <person name="Makela M.R."/>
            <person name="Stajich J."/>
            <person name="Grigoriev I.V."/>
            <person name="Mortensen U.H."/>
            <person name="De Vries R.P."/>
            <person name="Baker S.E."/>
            <person name="Andersen M.R."/>
        </authorList>
    </citation>
    <scope>NUCLEOTIDE SEQUENCE [LARGE SCALE GENOMIC DNA]</scope>
    <source>
        <strain evidence="1 2">CBS 123904</strain>
    </source>
</reference>
<organism evidence="1 2">
    <name type="scientific">Aspergillus pseudoustus</name>
    <dbReference type="NCBI Taxonomy" id="1810923"/>
    <lineage>
        <taxon>Eukaryota</taxon>
        <taxon>Fungi</taxon>
        <taxon>Dikarya</taxon>
        <taxon>Ascomycota</taxon>
        <taxon>Pezizomycotina</taxon>
        <taxon>Eurotiomycetes</taxon>
        <taxon>Eurotiomycetidae</taxon>
        <taxon>Eurotiales</taxon>
        <taxon>Aspergillaceae</taxon>
        <taxon>Aspergillus</taxon>
        <taxon>Aspergillus subgen. Nidulantes</taxon>
    </lineage>
</organism>
<evidence type="ECO:0000313" key="1">
    <source>
        <dbReference type="EMBL" id="KAL2848898.1"/>
    </source>
</evidence>
<proteinExistence type="predicted"/>
<dbReference type="EMBL" id="JBFXLU010000046">
    <property type="protein sequence ID" value="KAL2848898.1"/>
    <property type="molecule type" value="Genomic_DNA"/>
</dbReference>
<keyword evidence="2" id="KW-1185">Reference proteome</keyword>
<protein>
    <submittedName>
        <fullName evidence="1">Uncharacterized protein</fullName>
    </submittedName>
</protein>
<accession>A0ABR4K9D1</accession>
<gene>
    <name evidence="1" type="ORF">BJY01DRAFT_211227</name>
</gene>
<evidence type="ECO:0000313" key="2">
    <source>
        <dbReference type="Proteomes" id="UP001610446"/>
    </source>
</evidence>
<name>A0ABR4K9D1_9EURO</name>
<comment type="caution">
    <text evidence="1">The sequence shown here is derived from an EMBL/GenBank/DDBJ whole genome shotgun (WGS) entry which is preliminary data.</text>
</comment>
<sequence length="77" mass="8319">MLHAVPVSPQIQGYVNVMSLETVTSGIIDGLCRTKSSTKSQLEYVNLIGNVDVPFSELKECIERETGIVAQSLPPAD</sequence>
<dbReference type="Proteomes" id="UP001610446">
    <property type="component" value="Unassembled WGS sequence"/>
</dbReference>